<evidence type="ECO:0000313" key="2">
    <source>
        <dbReference type="EMBL" id="ROV97724.1"/>
    </source>
</evidence>
<reference evidence="2 3" key="1">
    <citation type="submission" date="2015-09" db="EMBL/GenBank/DDBJ databases">
        <title>Host preference determinants of Valsa canker pathogens revealed by comparative genomics.</title>
        <authorList>
            <person name="Yin Z."/>
            <person name="Huang L."/>
        </authorList>
    </citation>
    <scope>NUCLEOTIDE SEQUENCE [LARGE SCALE GENOMIC DNA]</scope>
    <source>
        <strain evidence="2 3">03-1</strain>
    </source>
</reference>
<feature type="compositionally biased region" description="Low complexity" evidence="1">
    <location>
        <begin position="209"/>
        <end position="224"/>
    </location>
</feature>
<feature type="compositionally biased region" description="Basic and acidic residues" evidence="1">
    <location>
        <begin position="115"/>
        <end position="124"/>
    </location>
</feature>
<sequence>MSQPEQKARPQRDPPPALFLHPSPTASNVSLPSAVSGSKPVITGLPSTSQVQPRSSGLLTHDPLAAALSTLSETMETRSSRNPGQAATASRRPAGGSGSGALGAGGLNLPPIQTTRRESTRATDRTDALWAEMQATLEEVELSASGGTRVFGPDHDRKLAELRAAQIALAQAWARSEADEAMETSAVPGAGSENGAGADSTIGGGAAGTDGTARSAGAASLRRGSAGGGADRLGQKLEEETENDIKYARRRREANDRYFQRVNQGVLDVVAKLDNVATAMRAVEQESKDVWGETESVPSSARP</sequence>
<dbReference type="Pfam" id="PF17242">
    <property type="entry name" value="DUF5315"/>
    <property type="match status" value="1"/>
</dbReference>
<feature type="compositionally biased region" description="Basic and acidic residues" evidence="1">
    <location>
        <begin position="1"/>
        <end position="12"/>
    </location>
</feature>
<evidence type="ECO:0000313" key="3">
    <source>
        <dbReference type="Proteomes" id="UP000283895"/>
    </source>
</evidence>
<dbReference type="AlphaFoldDB" id="A0A423W325"/>
<evidence type="ECO:0000256" key="1">
    <source>
        <dbReference type="SAM" id="MobiDB-lite"/>
    </source>
</evidence>
<protein>
    <submittedName>
        <fullName evidence="2">Uncharacterized protein</fullName>
    </submittedName>
</protein>
<dbReference type="STRING" id="356882.A0A423W325"/>
<feature type="compositionally biased region" description="Basic and acidic residues" evidence="1">
    <location>
        <begin position="233"/>
        <end position="253"/>
    </location>
</feature>
<name>A0A423W325_9PEZI</name>
<feature type="region of interest" description="Disordered" evidence="1">
    <location>
        <begin position="180"/>
        <end position="253"/>
    </location>
</feature>
<feature type="compositionally biased region" description="Gly residues" evidence="1">
    <location>
        <begin position="95"/>
        <end position="106"/>
    </location>
</feature>
<dbReference type="OrthoDB" id="4158841at2759"/>
<accession>A0A423W325</accession>
<feature type="compositionally biased region" description="Polar residues" evidence="1">
    <location>
        <begin position="45"/>
        <end position="58"/>
    </location>
</feature>
<dbReference type="EMBL" id="LKEA01000028">
    <property type="protein sequence ID" value="ROV97724.1"/>
    <property type="molecule type" value="Genomic_DNA"/>
</dbReference>
<comment type="caution">
    <text evidence="2">The sequence shown here is derived from an EMBL/GenBank/DDBJ whole genome shotgun (WGS) entry which is preliminary data.</text>
</comment>
<dbReference type="Proteomes" id="UP000283895">
    <property type="component" value="Unassembled WGS sequence"/>
</dbReference>
<feature type="region of interest" description="Disordered" evidence="1">
    <location>
        <begin position="1"/>
        <end position="124"/>
    </location>
</feature>
<proteinExistence type="predicted"/>
<gene>
    <name evidence="2" type="ORF">VMCG_07438</name>
</gene>
<keyword evidence="3" id="KW-1185">Reference proteome</keyword>
<organism evidence="2 3">
    <name type="scientific">Cytospora schulzeri</name>
    <dbReference type="NCBI Taxonomy" id="448051"/>
    <lineage>
        <taxon>Eukaryota</taxon>
        <taxon>Fungi</taxon>
        <taxon>Dikarya</taxon>
        <taxon>Ascomycota</taxon>
        <taxon>Pezizomycotina</taxon>
        <taxon>Sordariomycetes</taxon>
        <taxon>Sordariomycetidae</taxon>
        <taxon>Diaporthales</taxon>
        <taxon>Cytosporaceae</taxon>
        <taxon>Cytospora</taxon>
    </lineage>
</organism>
<feature type="compositionally biased region" description="Polar residues" evidence="1">
    <location>
        <begin position="24"/>
        <end position="36"/>
    </location>
</feature>